<proteinExistence type="predicted"/>
<evidence type="ECO:0000313" key="2">
    <source>
        <dbReference type="Proteomes" id="UP000823388"/>
    </source>
</evidence>
<name>A0A8T0XBC6_PANVG</name>
<keyword evidence="2" id="KW-1185">Reference proteome</keyword>
<evidence type="ECO:0000313" key="1">
    <source>
        <dbReference type="EMBL" id="KAG2654623.1"/>
    </source>
</evidence>
<dbReference type="EMBL" id="CM029038">
    <property type="protein sequence ID" value="KAG2654623.1"/>
    <property type="molecule type" value="Genomic_DNA"/>
</dbReference>
<dbReference type="AlphaFoldDB" id="A0A8T0XBC6"/>
<gene>
    <name evidence="1" type="ORF">PVAP13_1NG509419</name>
</gene>
<protein>
    <submittedName>
        <fullName evidence="1">Uncharacterized protein</fullName>
    </submittedName>
</protein>
<reference evidence="1" key="1">
    <citation type="submission" date="2020-05" db="EMBL/GenBank/DDBJ databases">
        <title>WGS assembly of Panicum virgatum.</title>
        <authorList>
            <person name="Lovell J.T."/>
            <person name="Jenkins J."/>
            <person name="Shu S."/>
            <person name="Juenger T.E."/>
            <person name="Schmutz J."/>
        </authorList>
    </citation>
    <scope>NUCLEOTIDE SEQUENCE</scope>
    <source>
        <strain evidence="1">AP13</strain>
    </source>
</reference>
<sequence>MPLLRRLLHPARPGFFSMSGREPRHPAAGSWQGRAHLSSPPTIDRPGHRLLAAIDVAAAVLGAPPQRHGRGCCGSRSCHGVCWVWCRWVCRRCDLPARHGGPDRVALAGGCAVARHGSVDAISYSRSSSVGSPGTPPP</sequence>
<dbReference type="Proteomes" id="UP000823388">
    <property type="component" value="Chromosome 1N"/>
</dbReference>
<comment type="caution">
    <text evidence="1">The sequence shown here is derived from an EMBL/GenBank/DDBJ whole genome shotgun (WGS) entry which is preliminary data.</text>
</comment>
<accession>A0A8T0XBC6</accession>
<organism evidence="1 2">
    <name type="scientific">Panicum virgatum</name>
    <name type="common">Blackwell switchgrass</name>
    <dbReference type="NCBI Taxonomy" id="38727"/>
    <lineage>
        <taxon>Eukaryota</taxon>
        <taxon>Viridiplantae</taxon>
        <taxon>Streptophyta</taxon>
        <taxon>Embryophyta</taxon>
        <taxon>Tracheophyta</taxon>
        <taxon>Spermatophyta</taxon>
        <taxon>Magnoliopsida</taxon>
        <taxon>Liliopsida</taxon>
        <taxon>Poales</taxon>
        <taxon>Poaceae</taxon>
        <taxon>PACMAD clade</taxon>
        <taxon>Panicoideae</taxon>
        <taxon>Panicodae</taxon>
        <taxon>Paniceae</taxon>
        <taxon>Panicinae</taxon>
        <taxon>Panicum</taxon>
        <taxon>Panicum sect. Hiantes</taxon>
    </lineage>
</organism>